<dbReference type="Pfam" id="PF00995">
    <property type="entry name" value="Sec1"/>
    <property type="match status" value="1"/>
</dbReference>
<dbReference type="Gene3D" id="3.40.50.1910">
    <property type="match status" value="2"/>
</dbReference>
<keyword evidence="4" id="KW-1185">Reference proteome</keyword>
<evidence type="ECO:0000256" key="1">
    <source>
        <dbReference type="ARBA" id="ARBA00009884"/>
    </source>
</evidence>
<protein>
    <submittedName>
        <fullName evidence="3">Syntaxin-binding protein 1</fullName>
    </submittedName>
</protein>
<dbReference type="InterPro" id="IPR001619">
    <property type="entry name" value="Sec1-like"/>
</dbReference>
<proteinExistence type="inferred from homology"/>
<evidence type="ECO:0000313" key="4">
    <source>
        <dbReference type="Proteomes" id="UP000241890"/>
    </source>
</evidence>
<feature type="region of interest" description="Disordered" evidence="2">
    <location>
        <begin position="614"/>
        <end position="671"/>
    </location>
</feature>
<sequence>MAYSAAPASSASMMAFSGSELSQGGEWQSMREITRRAILDDMLRSLNRGAKEAAYRVLVLDQRATRVLGAAVRVFDITDAGIALVESLEKKRQPFPELEAVYVIDPTAVSVDHLCSDFEDAQKARYGRVHVFFLRTVGDEELAKIKSTPALTRRLATLSEVNLNYMAVEENVFHFDRPAALVELYNEGRTYRSACISSMAENLVTLCATLNEYPFVRYDADSPLSVELANTFDQRFKTFINSNSDFTWRGSGANGNQSMRATLIVLDRAADPATPLLHSFVYQALANDVLNVHDGLCRYFKGPVDRYNGQDEDPRLVVEPIPDKDSEIGACLLNEDDPLWVDFRHLHIRQVIENLNADLQTYMGTSVHKMNRSGAEPNGELSVEDLQRAVRELPEYKELIARHGTHLQLVRLCMHKITMRRILDLALLEQTMLTGVTENARELSGSALATEIMSLVRDPTVGHMETARLVGIYMITQAGIREDDRRHILESANPPLPLAVQTMLLNLSYLGVQLSTSTSSRKVKDAARKERIKAAKQLAETTTDARSRHTPLLAEILAKLCNKQLPREDYPYVMDPPVSVDDGIIAPSSSGSMTAGMEEPKSSFGSAFVKAFRATRKTDEPSSTPSPPSPPTPPEGAPLSARTRPKNGGAATARKKEEAESAGLRKAVTEKRNPRGSRVIVFVAGGATHAELAAIHKVMRTFNRDVVVGSTHLLNPESFLHSLKFLEHNRDMAYFTELADFERAKKEAIEARLKKEAARDVEDEDPDAASDGGPRPISPRKRPKSSGGIFGCGCFGN</sequence>
<organism evidence="3 4">
    <name type="scientific">Hondaea fermentalgiana</name>
    <dbReference type="NCBI Taxonomy" id="2315210"/>
    <lineage>
        <taxon>Eukaryota</taxon>
        <taxon>Sar</taxon>
        <taxon>Stramenopiles</taxon>
        <taxon>Bigyra</taxon>
        <taxon>Labyrinthulomycetes</taxon>
        <taxon>Thraustochytrida</taxon>
        <taxon>Thraustochytriidae</taxon>
        <taxon>Hondaea</taxon>
    </lineage>
</organism>
<accession>A0A2R5GGK0</accession>
<evidence type="ECO:0000256" key="2">
    <source>
        <dbReference type="SAM" id="MobiDB-lite"/>
    </source>
</evidence>
<dbReference type="Gene3D" id="3.40.50.2060">
    <property type="match status" value="1"/>
</dbReference>
<dbReference type="OrthoDB" id="2228at2759"/>
<dbReference type="Gene3D" id="1.25.40.60">
    <property type="match status" value="1"/>
</dbReference>
<comment type="similarity">
    <text evidence="1">Belongs to the STXBP/unc-18/SEC1 family.</text>
</comment>
<feature type="compositionally biased region" description="Gly residues" evidence="2">
    <location>
        <begin position="788"/>
        <end position="797"/>
    </location>
</feature>
<dbReference type="GO" id="GO:0016192">
    <property type="term" value="P:vesicle-mediated transport"/>
    <property type="evidence" value="ECO:0007669"/>
    <property type="project" value="InterPro"/>
</dbReference>
<feature type="compositionally biased region" description="Pro residues" evidence="2">
    <location>
        <begin position="624"/>
        <end position="636"/>
    </location>
</feature>
<dbReference type="InterPro" id="IPR043154">
    <property type="entry name" value="Sec-1-like_dom1"/>
</dbReference>
<dbReference type="AlphaFoldDB" id="A0A2R5GGK0"/>
<dbReference type="PANTHER" id="PTHR11679">
    <property type="entry name" value="VESICLE PROTEIN SORTING-ASSOCIATED"/>
    <property type="match status" value="1"/>
</dbReference>
<dbReference type="Proteomes" id="UP000241890">
    <property type="component" value="Unassembled WGS sequence"/>
</dbReference>
<name>A0A2R5GGK0_9STRA</name>
<dbReference type="InterPro" id="IPR027482">
    <property type="entry name" value="Sec1-like_dom2"/>
</dbReference>
<dbReference type="InParanoid" id="A0A2R5GGK0"/>
<feature type="region of interest" description="Disordered" evidence="2">
    <location>
        <begin position="754"/>
        <end position="797"/>
    </location>
</feature>
<dbReference type="InterPro" id="IPR043127">
    <property type="entry name" value="Sec-1-like_dom3a"/>
</dbReference>
<evidence type="ECO:0000313" key="3">
    <source>
        <dbReference type="EMBL" id="GBG27783.1"/>
    </source>
</evidence>
<dbReference type="EMBL" id="BEYU01000035">
    <property type="protein sequence ID" value="GBG27783.1"/>
    <property type="molecule type" value="Genomic_DNA"/>
</dbReference>
<dbReference type="SUPFAM" id="SSF56815">
    <property type="entry name" value="Sec1/munc18-like (SM) proteins"/>
    <property type="match status" value="1"/>
</dbReference>
<dbReference type="Gene3D" id="3.90.830.10">
    <property type="entry name" value="Syntaxin Binding Protein 1, Chain A, domain 2"/>
    <property type="match status" value="1"/>
</dbReference>
<comment type="caution">
    <text evidence="3">The sequence shown here is derived from an EMBL/GenBank/DDBJ whole genome shotgun (WGS) entry which is preliminary data.</text>
</comment>
<dbReference type="FunCoup" id="A0A2R5GGK0">
    <property type="interactions" value="219"/>
</dbReference>
<gene>
    <name evidence="3" type="ORF">FCC1311_040062</name>
</gene>
<reference evidence="3 4" key="1">
    <citation type="submission" date="2017-12" db="EMBL/GenBank/DDBJ databases">
        <title>Sequencing, de novo assembly and annotation of complete genome of a new Thraustochytrid species, strain FCC1311.</title>
        <authorList>
            <person name="Sedici K."/>
            <person name="Godart F."/>
            <person name="Aiese Cigliano R."/>
            <person name="Sanseverino W."/>
            <person name="Barakat M."/>
            <person name="Ortet P."/>
            <person name="Marechal E."/>
            <person name="Cagnac O."/>
            <person name="Amato A."/>
        </authorList>
    </citation>
    <scope>NUCLEOTIDE SEQUENCE [LARGE SCALE GENOMIC DNA]</scope>
</reference>
<dbReference type="InterPro" id="IPR036045">
    <property type="entry name" value="Sec1-like_sf"/>
</dbReference>